<evidence type="ECO:0000313" key="2">
    <source>
        <dbReference type="Proteomes" id="UP000078512"/>
    </source>
</evidence>
<dbReference type="InterPro" id="IPR036047">
    <property type="entry name" value="F-box-like_dom_sf"/>
</dbReference>
<proteinExistence type="predicted"/>
<accession>A0A197KE46</accession>
<organism evidence="1 2">
    <name type="scientific">Linnemannia elongata AG-77</name>
    <dbReference type="NCBI Taxonomy" id="1314771"/>
    <lineage>
        <taxon>Eukaryota</taxon>
        <taxon>Fungi</taxon>
        <taxon>Fungi incertae sedis</taxon>
        <taxon>Mucoromycota</taxon>
        <taxon>Mortierellomycotina</taxon>
        <taxon>Mortierellomycetes</taxon>
        <taxon>Mortierellales</taxon>
        <taxon>Mortierellaceae</taxon>
        <taxon>Linnemannia</taxon>
    </lineage>
</organism>
<keyword evidence="2" id="KW-1185">Reference proteome</keyword>
<dbReference type="AlphaFoldDB" id="A0A197KE46"/>
<dbReference type="SUPFAM" id="SSF52047">
    <property type="entry name" value="RNI-like"/>
    <property type="match status" value="1"/>
</dbReference>
<name>A0A197KE46_9FUNG</name>
<dbReference type="SUPFAM" id="SSF81383">
    <property type="entry name" value="F-box domain"/>
    <property type="match status" value="1"/>
</dbReference>
<dbReference type="OrthoDB" id="2447803at2759"/>
<sequence>MLESAPADINKDAASSKVIALPELMDHIGHYLQQSDHASCTLVSHTWNNIFTRLLWSTIDTHTKPWRKIMHKLETGVIKQDQFDGWCKAVFEKHGHQIRHLGAHWDIIVEAASLETSLCRNLVSLSSEVVKQTLVTPTSVPALVLDDGDQDPQQFPWVSKEGMTKYKEDIRLRGTVERFFLLVLQNPNLVQIQFPMHGIMKDVSKAYVFETLSHLRNLKELNLVWLPLDLPTLLDTVPQLERLQGRDIPDLGRLQQPYPNLRVLGIRTYVLFTNLLVMLNHLLNLEELQIESILGEPESVVPYKEAIRTVETSAPFLRLRTLQVDNQLRPGDKYMALFLRLVPNLVRLVNLTIVYAVRKALWEWCFSLDEIRIVGGPDVGPWRERRAQKKEEDEVKQ</sequence>
<reference evidence="1 2" key="1">
    <citation type="submission" date="2016-05" db="EMBL/GenBank/DDBJ databases">
        <title>Genome sequencing reveals origins of a unique bacterial endosymbiosis in the earliest lineages of terrestrial Fungi.</title>
        <authorList>
            <consortium name="DOE Joint Genome Institute"/>
            <person name="Uehling J."/>
            <person name="Gryganskyi A."/>
            <person name="Hameed K."/>
            <person name="Tschaplinski T."/>
            <person name="Misztal P."/>
            <person name="Wu S."/>
            <person name="Desiro A."/>
            <person name="Vande Pol N."/>
            <person name="Du Z.-Y."/>
            <person name="Zienkiewicz A."/>
            <person name="Zienkiewicz K."/>
            <person name="Morin E."/>
            <person name="Tisserant E."/>
            <person name="Splivallo R."/>
            <person name="Hainaut M."/>
            <person name="Henrissat B."/>
            <person name="Ohm R."/>
            <person name="Kuo A."/>
            <person name="Yan J."/>
            <person name="Lipzen A."/>
            <person name="Nolan M."/>
            <person name="Labutti K."/>
            <person name="Barry K."/>
            <person name="Goldstein A."/>
            <person name="Labbe J."/>
            <person name="Schadt C."/>
            <person name="Tuskan G."/>
            <person name="Grigoriev I."/>
            <person name="Martin F."/>
            <person name="Vilgalys R."/>
            <person name="Bonito G."/>
        </authorList>
    </citation>
    <scope>NUCLEOTIDE SEQUENCE [LARGE SCALE GENOMIC DNA]</scope>
    <source>
        <strain evidence="1 2">AG-77</strain>
    </source>
</reference>
<dbReference type="Proteomes" id="UP000078512">
    <property type="component" value="Unassembled WGS sequence"/>
</dbReference>
<dbReference type="EMBL" id="KV442013">
    <property type="protein sequence ID" value="OAQ35780.1"/>
    <property type="molecule type" value="Genomic_DNA"/>
</dbReference>
<dbReference type="InterPro" id="IPR032675">
    <property type="entry name" value="LRR_dom_sf"/>
</dbReference>
<protein>
    <submittedName>
        <fullName evidence="1">Uncharacterized protein</fullName>
    </submittedName>
</protein>
<gene>
    <name evidence="1" type="ORF">K457DRAFT_494175</name>
</gene>
<dbReference type="Gene3D" id="3.80.10.10">
    <property type="entry name" value="Ribonuclease Inhibitor"/>
    <property type="match status" value="1"/>
</dbReference>
<evidence type="ECO:0000313" key="1">
    <source>
        <dbReference type="EMBL" id="OAQ35780.1"/>
    </source>
</evidence>